<dbReference type="RefSeq" id="WP_051281362.1">
    <property type="nucleotide sequence ID" value="NZ_CBCRWE010000018.1"/>
</dbReference>
<evidence type="ECO:0000313" key="2">
    <source>
        <dbReference type="EMBL" id="VEG74989.1"/>
    </source>
</evidence>
<dbReference type="AlphaFoldDB" id="A0A448KDI6"/>
<keyword evidence="3" id="KW-1185">Reference proteome</keyword>
<evidence type="ECO:0000313" key="3">
    <source>
        <dbReference type="Proteomes" id="UP000276899"/>
    </source>
</evidence>
<dbReference type="InterPro" id="IPR024524">
    <property type="entry name" value="DUF3800"/>
</dbReference>
<accession>A0A448KDI6</accession>
<sequence>MSSQEWVAYLDESQQRSHYFVGAALAPEDVWQEIASRLAALRSSIASTYGIPADIEFHGNPLMNGKDGWEPLRGRHREVANTYLRALTTLDGLESPHLLFYGVDVQRLNARYKYPMSPHEVCMDHLLERIDDFARSQGLGQVMVVADQSSQEKQLQDRFARNQRLGTVGYRRSRLEQIKALEFRSSADTDGLQIVDLALYLRQRAFHVPQEKHPQGPSKPGKTPGKDQSANEALGSMATMKTATPEGWLC</sequence>
<protein>
    <submittedName>
        <fullName evidence="2">Protein of uncharacterized function (DUF3800)</fullName>
    </submittedName>
</protein>
<dbReference type="EMBL" id="LR134363">
    <property type="protein sequence ID" value="VEG74989.1"/>
    <property type="molecule type" value="Genomic_DNA"/>
</dbReference>
<proteinExistence type="predicted"/>
<feature type="region of interest" description="Disordered" evidence="1">
    <location>
        <begin position="208"/>
        <end position="250"/>
    </location>
</feature>
<organism evidence="2 3">
    <name type="scientific">Actinomyces slackii</name>
    <dbReference type="NCBI Taxonomy" id="52774"/>
    <lineage>
        <taxon>Bacteria</taxon>
        <taxon>Bacillati</taxon>
        <taxon>Actinomycetota</taxon>
        <taxon>Actinomycetes</taxon>
        <taxon>Actinomycetales</taxon>
        <taxon>Actinomycetaceae</taxon>
        <taxon>Actinomyces</taxon>
    </lineage>
</organism>
<dbReference type="Pfam" id="PF12686">
    <property type="entry name" value="DUF3800"/>
    <property type="match status" value="1"/>
</dbReference>
<evidence type="ECO:0000256" key="1">
    <source>
        <dbReference type="SAM" id="MobiDB-lite"/>
    </source>
</evidence>
<gene>
    <name evidence="2" type="ORF">NCTC11923_01641</name>
</gene>
<dbReference type="KEGG" id="asla:NCTC11923_01641"/>
<name>A0A448KDI6_9ACTO</name>
<reference evidence="2 3" key="1">
    <citation type="submission" date="2018-12" db="EMBL/GenBank/DDBJ databases">
        <authorList>
            <consortium name="Pathogen Informatics"/>
        </authorList>
    </citation>
    <scope>NUCLEOTIDE SEQUENCE [LARGE SCALE GENOMIC DNA]</scope>
    <source>
        <strain evidence="2 3">NCTC11923</strain>
    </source>
</reference>
<dbReference type="Proteomes" id="UP000276899">
    <property type="component" value="Chromosome"/>
</dbReference>